<feature type="transmembrane region" description="Helical" evidence="2">
    <location>
        <begin position="41"/>
        <end position="62"/>
    </location>
</feature>
<dbReference type="Gene3D" id="1.10.10.60">
    <property type="entry name" value="Homeodomain-like"/>
    <property type="match status" value="1"/>
</dbReference>
<evidence type="ECO:0000256" key="1">
    <source>
        <dbReference type="ARBA" id="ARBA00023125"/>
    </source>
</evidence>
<dbReference type="Pfam" id="PF03221">
    <property type="entry name" value="HTH_Tnp_Tc5"/>
    <property type="match status" value="1"/>
</dbReference>
<proteinExistence type="predicted"/>
<keyword evidence="2" id="KW-0472">Membrane</keyword>
<name>A0A7R9FPG5_9NEOP</name>
<evidence type="ECO:0000259" key="3">
    <source>
        <dbReference type="PROSITE" id="PS51253"/>
    </source>
</evidence>
<protein>
    <recommendedName>
        <fullName evidence="3">HTH CENPB-type domain-containing protein</fullName>
    </recommendedName>
</protein>
<gene>
    <name evidence="4" type="ORF">TTEB3V08_LOCUS4292</name>
</gene>
<dbReference type="InterPro" id="IPR006600">
    <property type="entry name" value="HTH_CenpB_DNA-bd_dom"/>
</dbReference>
<feature type="domain" description="HTH CENPB-type" evidence="3">
    <location>
        <begin position="1"/>
        <end position="45"/>
    </location>
</feature>
<keyword evidence="2" id="KW-1133">Transmembrane helix</keyword>
<dbReference type="PROSITE" id="PS51253">
    <property type="entry name" value="HTH_CENPB"/>
    <property type="match status" value="1"/>
</dbReference>
<sequence>MPIIGPLVQQKALKLNVLLIGDTNLTSSNGWLDRWIRRHGIIQLQMIINYNLLNWLILYAALQKRFITVMTGLNFRMLPSKSRHPDQEQCASSFKVMKD</sequence>
<organism evidence="4">
    <name type="scientific">Timema tahoe</name>
    <dbReference type="NCBI Taxonomy" id="61484"/>
    <lineage>
        <taxon>Eukaryota</taxon>
        <taxon>Metazoa</taxon>
        <taxon>Ecdysozoa</taxon>
        <taxon>Arthropoda</taxon>
        <taxon>Hexapoda</taxon>
        <taxon>Insecta</taxon>
        <taxon>Pterygota</taxon>
        <taxon>Neoptera</taxon>
        <taxon>Polyneoptera</taxon>
        <taxon>Phasmatodea</taxon>
        <taxon>Timematodea</taxon>
        <taxon>Timematoidea</taxon>
        <taxon>Timematidae</taxon>
        <taxon>Timema</taxon>
    </lineage>
</organism>
<reference evidence="4" key="1">
    <citation type="submission" date="2020-11" db="EMBL/GenBank/DDBJ databases">
        <authorList>
            <person name="Tran Van P."/>
        </authorList>
    </citation>
    <scope>NUCLEOTIDE SEQUENCE</scope>
</reference>
<dbReference type="GO" id="GO:0003677">
    <property type="term" value="F:DNA binding"/>
    <property type="evidence" value="ECO:0007669"/>
    <property type="project" value="UniProtKB-KW"/>
</dbReference>
<keyword evidence="1" id="KW-0238">DNA-binding</keyword>
<dbReference type="AlphaFoldDB" id="A0A7R9FPG5"/>
<dbReference type="EMBL" id="OE001206">
    <property type="protein sequence ID" value="CAD7456259.1"/>
    <property type="molecule type" value="Genomic_DNA"/>
</dbReference>
<accession>A0A7R9FPG5</accession>
<keyword evidence="2" id="KW-0812">Transmembrane</keyword>
<evidence type="ECO:0000313" key="4">
    <source>
        <dbReference type="EMBL" id="CAD7456259.1"/>
    </source>
</evidence>
<evidence type="ECO:0000256" key="2">
    <source>
        <dbReference type="SAM" id="Phobius"/>
    </source>
</evidence>